<keyword evidence="7" id="KW-0677">Repeat</keyword>
<dbReference type="FunFam" id="2.60.40.10:FF:000032">
    <property type="entry name" value="palladin isoform X1"/>
    <property type="match status" value="1"/>
</dbReference>
<dbReference type="InterPro" id="IPR003599">
    <property type="entry name" value="Ig_sub"/>
</dbReference>
<evidence type="ECO:0000259" key="15">
    <source>
        <dbReference type="PROSITE" id="PS50279"/>
    </source>
</evidence>
<feature type="compositionally biased region" description="Low complexity" evidence="13">
    <location>
        <begin position="788"/>
        <end position="802"/>
    </location>
</feature>
<dbReference type="SUPFAM" id="SSF82895">
    <property type="entry name" value="TSP-1 type 1 repeat"/>
    <property type="match status" value="7"/>
</dbReference>
<feature type="disulfide bond" evidence="12">
    <location>
        <begin position="74"/>
        <end position="110"/>
    </location>
</feature>
<dbReference type="FunFam" id="2.20.100.10:FF:000005">
    <property type="entry name" value="ADAM metallopeptidase with thrombospondin type 1 motif 9"/>
    <property type="match status" value="2"/>
</dbReference>
<dbReference type="InterPro" id="IPR013783">
    <property type="entry name" value="Ig-like_fold"/>
</dbReference>
<feature type="compositionally biased region" description="Acidic residues" evidence="13">
    <location>
        <begin position="722"/>
        <end position="737"/>
    </location>
</feature>
<dbReference type="InterPro" id="IPR010294">
    <property type="entry name" value="ADAMTS_spacer1"/>
</dbReference>
<keyword evidence="5" id="KW-0646">Protease inhibitor</keyword>
<dbReference type="InterPro" id="IPR008197">
    <property type="entry name" value="WAP_dom"/>
</dbReference>
<dbReference type="PROSITE" id="PS50900">
    <property type="entry name" value="PLAC"/>
    <property type="match status" value="1"/>
</dbReference>
<feature type="domain" description="BPTI/Kunitz inhibitor" evidence="15">
    <location>
        <begin position="1775"/>
        <end position="1825"/>
    </location>
</feature>
<name>A0A7M7QCG3_NASVI</name>
<keyword evidence="20" id="KW-1185">Reference proteome</keyword>
<dbReference type="PANTHER" id="PTHR13723:SF281">
    <property type="entry name" value="PAPILIN"/>
    <property type="match status" value="1"/>
</dbReference>
<feature type="compositionally biased region" description="Polar residues" evidence="13">
    <location>
        <begin position="1156"/>
        <end position="1172"/>
    </location>
</feature>
<dbReference type="InterPro" id="IPR013098">
    <property type="entry name" value="Ig_I-set"/>
</dbReference>
<dbReference type="Pfam" id="PF19030">
    <property type="entry name" value="TSP1_ADAMTS"/>
    <property type="match status" value="6"/>
</dbReference>
<feature type="domain" description="BPTI/Kunitz inhibitor" evidence="15">
    <location>
        <begin position="1960"/>
        <end position="2010"/>
    </location>
</feature>
<feature type="compositionally biased region" description="Low complexity" evidence="13">
    <location>
        <begin position="969"/>
        <end position="986"/>
    </location>
</feature>
<feature type="domain" description="Ig-like" evidence="16">
    <location>
        <begin position="2624"/>
        <end position="2717"/>
    </location>
</feature>
<dbReference type="InterPro" id="IPR036880">
    <property type="entry name" value="Kunitz_BPTI_sf"/>
</dbReference>
<dbReference type="GO" id="GO:0030198">
    <property type="term" value="P:extracellular matrix organization"/>
    <property type="evidence" value="ECO:0007669"/>
    <property type="project" value="InterPro"/>
</dbReference>
<dbReference type="PROSITE" id="PS50092">
    <property type="entry name" value="TSP1"/>
    <property type="match status" value="7"/>
</dbReference>
<dbReference type="GeneID" id="100117523"/>
<dbReference type="SMART" id="SM00217">
    <property type="entry name" value="WAP"/>
    <property type="match status" value="1"/>
</dbReference>
<dbReference type="CTD" id="43872"/>
<dbReference type="PROSITE" id="PS00280">
    <property type="entry name" value="BPTI_KUNITZ_1"/>
    <property type="match status" value="7"/>
</dbReference>
<comment type="subcellular location">
    <subcellularLocation>
        <location evidence="1">Secreted</location>
        <location evidence="1">Extracellular space</location>
        <location evidence="1">Extracellular matrix</location>
        <location evidence="1">Basement membrane</location>
    </subcellularLocation>
</comment>
<evidence type="ECO:0008006" key="21">
    <source>
        <dbReference type="Google" id="ProtNLM"/>
    </source>
</evidence>
<dbReference type="GO" id="GO:0004222">
    <property type="term" value="F:metalloendopeptidase activity"/>
    <property type="evidence" value="ECO:0007669"/>
    <property type="project" value="TreeGrafter"/>
</dbReference>
<dbReference type="Pfam" id="PF05986">
    <property type="entry name" value="ADAMTS_spacer1"/>
    <property type="match status" value="1"/>
</dbReference>
<dbReference type="PRINTS" id="PR01857">
    <property type="entry name" value="ADAMTSFAMILY"/>
</dbReference>
<evidence type="ECO:0000256" key="8">
    <source>
        <dbReference type="ARBA" id="ARBA00022869"/>
    </source>
</evidence>
<feature type="domain" description="BPTI/Kunitz inhibitor" evidence="15">
    <location>
        <begin position="1656"/>
        <end position="1706"/>
    </location>
</feature>
<dbReference type="Pfam" id="PF13927">
    <property type="entry name" value="Ig_3"/>
    <property type="match status" value="2"/>
</dbReference>
<dbReference type="PRINTS" id="PR00759">
    <property type="entry name" value="BASICPTASE"/>
</dbReference>
<dbReference type="CDD" id="cd22639">
    <property type="entry name" value="Kunitz_papilin_lacunin-like"/>
    <property type="match status" value="1"/>
</dbReference>
<evidence type="ECO:0000256" key="3">
    <source>
        <dbReference type="ARBA" id="ARBA00022525"/>
    </source>
</evidence>
<evidence type="ECO:0000256" key="9">
    <source>
        <dbReference type="ARBA" id="ARBA00022900"/>
    </source>
</evidence>
<dbReference type="SUPFAM" id="SSF57362">
    <property type="entry name" value="BPTI-like"/>
    <property type="match status" value="10"/>
</dbReference>
<dbReference type="Gene3D" id="2.60.40.10">
    <property type="entry name" value="Immunoglobulins"/>
    <property type="match status" value="3"/>
</dbReference>
<dbReference type="Pfam" id="PF00090">
    <property type="entry name" value="TSP_1"/>
    <property type="match status" value="1"/>
</dbReference>
<evidence type="ECO:0000256" key="6">
    <source>
        <dbReference type="ARBA" id="ARBA00022729"/>
    </source>
</evidence>
<dbReference type="KEGG" id="nvi:100117523"/>
<organism evidence="19 20">
    <name type="scientific">Nasonia vitripennis</name>
    <name type="common">Parasitic wasp</name>
    <dbReference type="NCBI Taxonomy" id="7425"/>
    <lineage>
        <taxon>Eukaryota</taxon>
        <taxon>Metazoa</taxon>
        <taxon>Ecdysozoa</taxon>
        <taxon>Arthropoda</taxon>
        <taxon>Hexapoda</taxon>
        <taxon>Insecta</taxon>
        <taxon>Pterygota</taxon>
        <taxon>Neoptera</taxon>
        <taxon>Endopterygota</taxon>
        <taxon>Hymenoptera</taxon>
        <taxon>Apocrita</taxon>
        <taxon>Proctotrupomorpha</taxon>
        <taxon>Chalcidoidea</taxon>
        <taxon>Pteromalidae</taxon>
        <taxon>Pteromalinae</taxon>
        <taxon>Nasonia</taxon>
    </lineage>
</organism>
<feature type="compositionally biased region" description="Polar residues" evidence="13">
    <location>
        <begin position="851"/>
        <end position="907"/>
    </location>
</feature>
<evidence type="ECO:0000256" key="5">
    <source>
        <dbReference type="ARBA" id="ARBA00022690"/>
    </source>
</evidence>
<dbReference type="GO" id="GO:0090729">
    <property type="term" value="F:toxin activity"/>
    <property type="evidence" value="ECO:0007669"/>
    <property type="project" value="UniProtKB-KW"/>
</dbReference>
<feature type="disulfide bond" evidence="12">
    <location>
        <begin position="78"/>
        <end position="115"/>
    </location>
</feature>
<feature type="signal peptide" evidence="14">
    <location>
        <begin position="1"/>
        <end position="28"/>
    </location>
</feature>
<dbReference type="RefSeq" id="XP_031784531.1">
    <property type="nucleotide sequence ID" value="XM_031928671.2"/>
</dbReference>
<proteinExistence type="predicted"/>
<dbReference type="InterPro" id="IPR036383">
    <property type="entry name" value="TSP1_rpt_sf"/>
</dbReference>
<dbReference type="InterPro" id="IPR010909">
    <property type="entry name" value="PLAC"/>
</dbReference>
<keyword evidence="2" id="KW-0217">Developmental protein</keyword>
<feature type="domain" description="BPTI/Kunitz inhibitor" evidence="15">
    <location>
        <begin position="2036"/>
        <end position="2086"/>
    </location>
</feature>
<dbReference type="InterPro" id="IPR013273">
    <property type="entry name" value="ADAMTS/ADAMTS-like"/>
</dbReference>
<dbReference type="InterPro" id="IPR000884">
    <property type="entry name" value="TSP1_rpt"/>
</dbReference>
<evidence type="ECO:0000256" key="4">
    <source>
        <dbReference type="ARBA" id="ARBA00022656"/>
    </source>
</evidence>
<dbReference type="GO" id="GO:0005604">
    <property type="term" value="C:basement membrane"/>
    <property type="evidence" value="ECO:0007669"/>
    <property type="project" value="UniProtKB-SubCell"/>
</dbReference>
<accession>A0A7M7QCG3</accession>
<dbReference type="OrthoDB" id="5950222at2759"/>
<feature type="compositionally biased region" description="Polar residues" evidence="13">
    <location>
        <begin position="1065"/>
        <end position="1076"/>
    </location>
</feature>
<dbReference type="Gene3D" id="2.20.100.10">
    <property type="entry name" value="Thrombospondin type-1 (TSP1) repeat"/>
    <property type="match status" value="6"/>
</dbReference>
<evidence type="ECO:0000256" key="13">
    <source>
        <dbReference type="SAM" id="MobiDB-lite"/>
    </source>
</evidence>
<feature type="compositionally biased region" description="Low complexity" evidence="13">
    <location>
        <begin position="830"/>
        <end position="845"/>
    </location>
</feature>
<feature type="compositionally biased region" description="Low complexity" evidence="13">
    <location>
        <begin position="1041"/>
        <end position="1064"/>
    </location>
</feature>
<dbReference type="InterPro" id="IPR036179">
    <property type="entry name" value="Ig-like_dom_sf"/>
</dbReference>
<feature type="compositionally biased region" description="Polar residues" evidence="13">
    <location>
        <begin position="1110"/>
        <end position="1121"/>
    </location>
</feature>
<feature type="domain" description="BPTI/Kunitz inhibitor" evidence="15">
    <location>
        <begin position="1834"/>
        <end position="1884"/>
    </location>
</feature>
<dbReference type="InterPro" id="IPR007110">
    <property type="entry name" value="Ig-like_dom"/>
</dbReference>
<dbReference type="GO" id="GO:0004867">
    <property type="term" value="F:serine-type endopeptidase inhibitor activity"/>
    <property type="evidence" value="ECO:0007669"/>
    <property type="project" value="UniProtKB-KW"/>
</dbReference>
<keyword evidence="4" id="KW-0800">Toxin</keyword>
<feature type="region of interest" description="Disordered" evidence="13">
    <location>
        <begin position="35"/>
        <end position="68"/>
    </location>
</feature>
<dbReference type="GO" id="GO:0005576">
    <property type="term" value="C:extracellular region"/>
    <property type="evidence" value="ECO:0007669"/>
    <property type="project" value="InterPro"/>
</dbReference>
<evidence type="ECO:0000259" key="17">
    <source>
        <dbReference type="PROSITE" id="PS50900"/>
    </source>
</evidence>
<dbReference type="FunFam" id="4.10.410.10:FF:000004">
    <property type="entry name" value="Tissue factor pathway inhibitor"/>
    <property type="match status" value="1"/>
</dbReference>
<dbReference type="Pfam" id="PF00014">
    <property type="entry name" value="Kunitz_BPTI"/>
    <property type="match status" value="10"/>
</dbReference>
<feature type="compositionally biased region" description="Low complexity" evidence="13">
    <location>
        <begin position="1122"/>
        <end position="1147"/>
    </location>
</feature>
<dbReference type="EnsemblMetazoa" id="XM_031928671">
    <property type="protein sequence ID" value="XP_031784531"/>
    <property type="gene ID" value="LOC100117523"/>
</dbReference>
<feature type="compositionally biased region" description="Polar residues" evidence="13">
    <location>
        <begin position="759"/>
        <end position="775"/>
    </location>
</feature>
<dbReference type="Gene3D" id="2.60.120.830">
    <property type="match status" value="1"/>
</dbReference>
<dbReference type="SMART" id="SM00408">
    <property type="entry name" value="IGc2"/>
    <property type="match status" value="3"/>
</dbReference>
<dbReference type="InterPro" id="IPR020901">
    <property type="entry name" value="Prtase_inh_Kunz-CS"/>
</dbReference>
<evidence type="ECO:0000256" key="11">
    <source>
        <dbReference type="ARBA" id="ARBA00023319"/>
    </source>
</evidence>
<dbReference type="Proteomes" id="UP000002358">
    <property type="component" value="Chromosome 4"/>
</dbReference>
<feature type="chain" id="PRO_5029501385" description="Papilin" evidence="14">
    <location>
        <begin position="29"/>
        <end position="2786"/>
    </location>
</feature>
<sequence>MFSITRFSFRSLLVLLILVSSHVTDTQARYHHVKLRHDRHRRQQGESYAPPSHVLDSEEPERGSWGPWSHPSACSRTCGGGVASQTRECLDRDDYNNDRCTGARKRFFSCNIQPCPGEQKDFRAEQCAEFNNKPFEGVYYDWIPYTGGHNKCELNCMPRGERFFYRHRESVIDGTPCNIEKNDVCVEGKCMPVGCDMMLGSSAREDACRECGGDGSDCNTVKGLFDQDDLQAGYVDILLIPEGATNVVVREIRPSNNYLAIRNTTGHYYLNGNWRIDFPRSLRFAGTIFHYSRDPQGFSAPDTITCLGPTSEAIYVVLLYQDHNVGVDYQYSMPKKFSQQSDPDSYTWVADEFSTCSTSCGGGYQSRRVSCVKRRTNEEADEKLCDPMLEPVDTQACGNEPCPPQWVASDWSNCSKPCGEGGEQTREIKCEQIVSGGVPTIVDENQCIERLGPKNVTKQQCNKDVECPQWHLGPWKPCDHLCGEGKQTRKVTCYRKNEEGKVQVLEDSACQGEVPEKEKACELRPCEGVDWVVSPWSGCTDKCGLTQETRTVQCATQGGKVYPDDMCDSEKKPESTKECESSQNCEYQWIKTQWSKCSAQCGTGIQTRKVFCATFEDEDTMKKVPDSKCEAEEKFNTTRECTTKSEDCKGEWFAGPWSKCSKPCGGGESTRKVICLKDNKTVPSDQCDYQTIMDETEACNTKACEEDEVLPVEPSKVTALVPDEEEECEDEEEEDFVTIDSRFNTDESEESSDMTETSPLSSPLASDSTDMFSSTLEDRMYSDGISRGDVSVPTDSGSGSTSSDDDEFSVPILTTLEGSGTSPDEFDMLTTISGSSADTTATGSSEDITEGSGTTESAVTETGFSASGETVANSGATEVWTDGTTSGVTEQSSDQTTEQSIEQATEQSTDNTSAASSTEESTSDTEVTSDSSAMTTDSSTDSSVSSSDTTDSESTEPTDTTRTSDTESTEATSDSSASTDSSTMASAISETTFESSTEPNTESSGASSDAGVSTESSGSETTEGSVESSGSTEAVTGESGETTVAETDVTEASSDTSESSTLVSGETQTVESVTSDTTEFGATETGATETGATETEATETGATETGATESSDVTESGATQQSTVEGTSESGMTTESGETEATSEYSTIGATDETTESGVSTATEETDLTGQSEIMDLFTTPSAVDKAITIEHRLKKCKPKKKKTCKTTEFGCCYDGVTAAQGPFGKGCPTPHTCQETKYGCCPDGVSPAAGPKFQDCPDQHCGETLFGCCQDGVTPAEGNDFEGCKIPCNQTEFGCCPDEETPASGKNNLGCCNTTEFGCCPDGTKFASGKDGKGCEEEAETDTPIETTTLAPGDCSNSTYGCCPDGQKTANGTNFEGCGVINTKNCTASYFGCCPDNITAALGPNNTGCHLPCDNTTYGCCDDNETPAHGPNKEGCCLSSQYKCCPDNILPARGPNFYGCGCQYSKFRCCPDNTTAARGPNNEGCGCQYTPHGCCPNRFTPATGPNYGDCPCYTYQFGCCPDGVTIAKGPHGQGCGCENTEFKCCSDGRTPAKGPNFAGCTCDASKYGCCPDGIEEAQGENFEGCLKVPSIPSAACALPRDRGTCREFTVKWFYDTEYGGCSRFWYGGCEGNDNRFKTQEECKAICVEPKGKDVCYLPKITGPCEGYHPTWYYDTDRKQCGQFIYAGCLGNGNRFKSREECEERCAEPADADPCTLPQEVGPCEGNFTRWYFNKESQNCEVFKYGGCKGNHNNYPSEVACRQQCLQPGRSRESCSLPRAEGNCTDKFSRWYFDQQENRCMPFYYTGCGGNKNNFGSRDACESDCPPKIEQDICLLPALLGECHNYTQRWYFDSYEQRCRQFYYGGCGGNDNNFQTEHDCQNRCEGPVSTPTPPEVEFRSDFCFLPDERGPCQNYQNKWFYDSREGICKQFVYGGCSSNGNNFNSREECEYRCGEVQDPCTMPVLVGPCNGSMPQFYYDRSADACYQFDYSGCQGNKNRFQDIRSCEHRCRKRPAVPATPASTRLPASNEPLSPGCLEPVEAGPCDGEITAYFYDKDAGKCQAFIYGGCEGNANRYETEEQCERLCGQFREQDICHLPVDQGPCRGSFPKFYYDQASRICREFTYGGCDGNANRFSSRNECESVCIHHEEPTQSGNKTALSDLTICKEPVDIGSCSVGNYKRFYYDDEYQTCRAFIYTGCGGNRNNFKTIDSCLKVCRQINAIPDDEQDTKDPCAEATEHCHQLHCPYGQEDYVDSQNCQRCRCNEPCQSVQCPEGTKCAVTLVGSRDGTAYRGICNPVTKPGKCPVVSNSTRCEIECYTDADCSGEQKCCRSGPCTSCLNPATEEVIATPPPYAPSEQEAIPPGAAPAKIEQPESPNVSAQEGGYVTMRCVVIGTPTPIIVWRKDAKIIGSNENRRRLLNDGSLQIINLYPYDKGLYVCTADNGIGSPVRIEYQLDVLEPTDTSPGIIDEPNRAITVTLNSPTVLHCYAVGWPRPTVTWWRNDSMLPLSSEHYEQESDNTLRIRSVTLSNLGVYTCHAFNGIGKPAEWSTILQAIGPVANIRPDQEQYRKYLVQAPQRPERPSYPYRPNRTQIHENQTYAPIYTTRRYNIPGVVPINVTTPAPEVNYASPVRVNVSASQVQFPEGGPIKLYCNVTGSPTPRVTWYKNDEPIQVDERTRISESNELTISPANSNDTGTYRCEGVNQHSTSSESVDIRVAGIYIDPLCQDKVHLANCSLIVAARYCQHEYYAKFCCRSCTEAGQLPSRVVPPYADNQRAKRSLFSFL</sequence>
<keyword evidence="11" id="KW-0393">Immunoglobulin domain</keyword>
<dbReference type="GO" id="GO:0006508">
    <property type="term" value="P:proteolysis"/>
    <property type="evidence" value="ECO:0007669"/>
    <property type="project" value="TreeGrafter"/>
</dbReference>
<keyword evidence="10 12" id="KW-1015">Disulfide bond</keyword>
<dbReference type="InterPro" id="IPR036645">
    <property type="entry name" value="Elafin-like_sf"/>
</dbReference>
<dbReference type="PANTHER" id="PTHR13723">
    <property type="entry name" value="ADAMTS A DISINTEGRIN AND METALLOPROTEASE WITH THROMBOSPONDIN MOTIFS PROTEASE"/>
    <property type="match status" value="1"/>
</dbReference>
<dbReference type="SUPFAM" id="SSF48726">
    <property type="entry name" value="Immunoglobulin"/>
    <property type="match status" value="3"/>
</dbReference>
<evidence type="ECO:0000313" key="20">
    <source>
        <dbReference type="Proteomes" id="UP000002358"/>
    </source>
</evidence>
<feature type="disulfide bond" evidence="12">
    <location>
        <begin position="89"/>
        <end position="100"/>
    </location>
</feature>
<feature type="domain" description="Ig-like" evidence="16">
    <location>
        <begin position="2466"/>
        <end position="2550"/>
    </location>
</feature>
<evidence type="ECO:0000256" key="10">
    <source>
        <dbReference type="ARBA" id="ARBA00023157"/>
    </source>
</evidence>
<dbReference type="InterPro" id="IPR003598">
    <property type="entry name" value="Ig_sub2"/>
</dbReference>
<evidence type="ECO:0000259" key="16">
    <source>
        <dbReference type="PROSITE" id="PS50835"/>
    </source>
</evidence>
<keyword evidence="8" id="KW-0272">Extracellular matrix</keyword>
<dbReference type="PROSITE" id="PS51390">
    <property type="entry name" value="WAP"/>
    <property type="match status" value="1"/>
</dbReference>
<feature type="domain" description="BPTI/Kunitz inhibitor" evidence="15">
    <location>
        <begin position="2095"/>
        <end position="2145"/>
    </location>
</feature>
<feature type="domain" description="BPTI/Kunitz inhibitor" evidence="15">
    <location>
        <begin position="1597"/>
        <end position="1647"/>
    </location>
</feature>
<feature type="domain" description="PLAC" evidence="17">
    <location>
        <begin position="2723"/>
        <end position="2762"/>
    </location>
</feature>
<dbReference type="PROSITE" id="PS50279">
    <property type="entry name" value="BPTI_KUNITZ_2"/>
    <property type="match status" value="10"/>
</dbReference>
<feature type="compositionally biased region" description="Low complexity" evidence="13">
    <location>
        <begin position="1011"/>
        <end position="1033"/>
    </location>
</feature>
<feature type="domain" description="WAP" evidence="18">
    <location>
        <begin position="2298"/>
        <end position="2343"/>
    </location>
</feature>
<feature type="domain" description="BPTI/Kunitz inhibitor" evidence="15">
    <location>
        <begin position="1903"/>
        <end position="1953"/>
    </location>
</feature>
<dbReference type="SUPFAM" id="SSF57256">
    <property type="entry name" value="Elafin-like"/>
    <property type="match status" value="1"/>
</dbReference>
<dbReference type="FunCoup" id="A0A7M7QCG3">
    <property type="interactions" value="17"/>
</dbReference>
<evidence type="ECO:0000256" key="14">
    <source>
        <dbReference type="SAM" id="SignalP"/>
    </source>
</evidence>
<feature type="compositionally biased region" description="Low complexity" evidence="13">
    <location>
        <begin position="908"/>
        <end position="949"/>
    </location>
</feature>
<feature type="domain" description="BPTI/Kunitz inhibitor" evidence="15">
    <location>
        <begin position="2166"/>
        <end position="2217"/>
    </location>
</feature>
<protein>
    <recommendedName>
        <fullName evidence="21">Papilin</fullName>
    </recommendedName>
</protein>
<feature type="compositionally biased region" description="Low complexity" evidence="13">
    <location>
        <begin position="1077"/>
        <end position="1109"/>
    </location>
</feature>
<keyword evidence="9" id="KW-0722">Serine protease inhibitor</keyword>
<evidence type="ECO:0000256" key="7">
    <source>
        <dbReference type="ARBA" id="ARBA00022737"/>
    </source>
</evidence>
<reference evidence="19" key="1">
    <citation type="submission" date="2021-01" db="UniProtKB">
        <authorList>
            <consortium name="EnsemblMetazoa"/>
        </authorList>
    </citation>
    <scope>IDENTIFICATION</scope>
</reference>
<evidence type="ECO:0000256" key="1">
    <source>
        <dbReference type="ARBA" id="ARBA00004302"/>
    </source>
</evidence>
<dbReference type="FunFam" id="2.60.120.830:FF:000001">
    <property type="entry name" value="A disintegrin and metalloproteinase with thrombospondin motifs 1"/>
    <property type="match status" value="1"/>
</dbReference>
<dbReference type="Gene3D" id="4.10.410.10">
    <property type="entry name" value="Pancreatic trypsin inhibitor Kunitz domain"/>
    <property type="match status" value="10"/>
</dbReference>
<keyword evidence="6 14" id="KW-0732">Signal</keyword>
<keyword evidence="8" id="KW-0084">Basement membrane</keyword>
<evidence type="ECO:0000313" key="19">
    <source>
        <dbReference type="EnsemblMetazoa" id="XP_031784531"/>
    </source>
</evidence>
<dbReference type="CDD" id="cd00109">
    <property type="entry name" value="Kunitz-type"/>
    <property type="match status" value="9"/>
</dbReference>
<dbReference type="FunFam" id="4.10.410.10:FF:000020">
    <property type="entry name" value="Collagen, type VI, alpha 3"/>
    <property type="match status" value="5"/>
</dbReference>
<dbReference type="SMART" id="SM00409">
    <property type="entry name" value="IG"/>
    <property type="match status" value="3"/>
</dbReference>
<evidence type="ECO:0000256" key="2">
    <source>
        <dbReference type="ARBA" id="ARBA00022473"/>
    </source>
</evidence>
<dbReference type="SMART" id="SM00131">
    <property type="entry name" value="KU"/>
    <property type="match status" value="10"/>
</dbReference>
<dbReference type="SMART" id="SM00209">
    <property type="entry name" value="TSP1"/>
    <property type="match status" value="7"/>
</dbReference>
<keyword evidence="3" id="KW-0964">Secreted</keyword>
<dbReference type="InterPro" id="IPR002223">
    <property type="entry name" value="Kunitz_BPTI"/>
</dbReference>
<dbReference type="Pfam" id="PF08686">
    <property type="entry name" value="PLAC"/>
    <property type="match status" value="1"/>
</dbReference>
<feature type="region of interest" description="Disordered" evidence="13">
    <location>
        <begin position="722"/>
        <end position="1174"/>
    </location>
</feature>
<evidence type="ECO:0000259" key="18">
    <source>
        <dbReference type="PROSITE" id="PS51390"/>
    </source>
</evidence>
<dbReference type="InParanoid" id="A0A7M7QCG3"/>
<dbReference type="InterPro" id="IPR050439">
    <property type="entry name" value="ADAMTS_ADAMTS-like"/>
</dbReference>
<feature type="region of interest" description="Disordered" evidence="13">
    <location>
        <begin position="2355"/>
        <end position="2381"/>
    </location>
</feature>
<dbReference type="PROSITE" id="PS50835">
    <property type="entry name" value="IG_LIKE"/>
    <property type="match status" value="3"/>
</dbReference>
<feature type="compositionally biased region" description="Polar residues" evidence="13">
    <location>
        <begin position="988"/>
        <end position="1007"/>
    </location>
</feature>
<dbReference type="Pfam" id="PF07679">
    <property type="entry name" value="I-set"/>
    <property type="match status" value="1"/>
</dbReference>
<feature type="domain" description="BPTI/Kunitz inhibitor" evidence="15">
    <location>
        <begin position="1715"/>
        <end position="1765"/>
    </location>
</feature>
<feature type="domain" description="Ig-like" evidence="16">
    <location>
        <begin position="2368"/>
        <end position="2453"/>
    </location>
</feature>
<evidence type="ECO:0000256" key="12">
    <source>
        <dbReference type="PIRSR" id="PIRSR613273-3"/>
    </source>
</evidence>